<evidence type="ECO:0000259" key="2">
    <source>
        <dbReference type="Pfam" id="PF01764"/>
    </source>
</evidence>
<dbReference type="Proteomes" id="UP000274756">
    <property type="component" value="Unassembled WGS sequence"/>
</dbReference>
<reference evidence="3 5" key="2">
    <citation type="submission" date="2018-11" db="EMBL/GenBank/DDBJ databases">
        <authorList>
            <consortium name="Pathogen Informatics"/>
        </authorList>
    </citation>
    <scope>NUCLEOTIDE SEQUENCE [LARGE SCALE GENOMIC DNA]</scope>
</reference>
<evidence type="ECO:0000313" key="3">
    <source>
        <dbReference type="EMBL" id="VDN58622.1"/>
    </source>
</evidence>
<dbReference type="Pfam" id="PF01764">
    <property type="entry name" value="Lipase_3"/>
    <property type="match status" value="1"/>
</dbReference>
<dbReference type="CDD" id="cd00519">
    <property type="entry name" value="Lipase_3"/>
    <property type="match status" value="1"/>
</dbReference>
<dbReference type="WBParaSite" id="DME_0000471201-mRNA-1">
    <property type="protein sequence ID" value="DME_0000471201-mRNA-1"/>
    <property type="gene ID" value="DME_0000471201"/>
</dbReference>
<reference evidence="6" key="1">
    <citation type="submission" date="2017-02" db="UniProtKB">
        <authorList>
            <consortium name="WormBaseParasite"/>
        </authorList>
    </citation>
    <scope>IDENTIFICATION</scope>
</reference>
<name>A0A0N4UBV5_DRAME</name>
<dbReference type="EMBL" id="UYYG01001170">
    <property type="protein sequence ID" value="VDN58622.1"/>
    <property type="molecule type" value="Genomic_DNA"/>
</dbReference>
<dbReference type="Gene3D" id="3.40.50.1820">
    <property type="entry name" value="alpha/beta hydrolase"/>
    <property type="match status" value="1"/>
</dbReference>
<dbReference type="PANTHER" id="PTHR45908:SF15">
    <property type="entry name" value="FUNGAL LIPASE-LIKE DOMAIN-CONTAINING PROTEIN"/>
    <property type="match status" value="1"/>
</dbReference>
<feature type="chain" id="PRO_5033720711" evidence="1">
    <location>
        <begin position="19"/>
        <end position="357"/>
    </location>
</feature>
<dbReference type="STRING" id="318479.A0A0N4UBV5"/>
<evidence type="ECO:0000256" key="1">
    <source>
        <dbReference type="SAM" id="SignalP"/>
    </source>
</evidence>
<dbReference type="GO" id="GO:0006629">
    <property type="term" value="P:lipid metabolic process"/>
    <property type="evidence" value="ECO:0007669"/>
    <property type="project" value="InterPro"/>
</dbReference>
<sequence length="357" mass="40108">MISLIFLFLILFTNAVESGSVALCKDLKTCETCSESHIYVLGFKEYCRWCVESQTCGGPFACTPGSGIVQREAFMCPTKVSNEKGKRYTDKLGRSLYTLVLAVKESDPVECLANSRPDIKFRYEVECDQSHNLCAGMLVVSEAAKSIYIVYKSSNMDKQLLTEFIHSIAAQLGAWEKFESGGGIMTYFHGEKYPGYKIWVSREIVQNQIIQVTGHSLGGSLASITALYLANNTIFPANRIRLVTFGEPRTGNVAFARAVEQQVPFRYRIVHRNDLVTNVPASMDPNSLLVTKSMAERQPYFYRHLIHYDNDMDKGDSFKDYGCRNLAAASNVLDHTSYFNINADEYLKNKCTANILE</sequence>
<feature type="signal peptide" evidence="1">
    <location>
        <begin position="1"/>
        <end position="18"/>
    </location>
</feature>
<evidence type="ECO:0000313" key="5">
    <source>
        <dbReference type="Proteomes" id="UP000274756"/>
    </source>
</evidence>
<dbReference type="Proteomes" id="UP000038040">
    <property type="component" value="Unplaced"/>
</dbReference>
<organism evidence="4 6">
    <name type="scientific">Dracunculus medinensis</name>
    <name type="common">Guinea worm</name>
    <dbReference type="NCBI Taxonomy" id="318479"/>
    <lineage>
        <taxon>Eukaryota</taxon>
        <taxon>Metazoa</taxon>
        <taxon>Ecdysozoa</taxon>
        <taxon>Nematoda</taxon>
        <taxon>Chromadorea</taxon>
        <taxon>Rhabditida</taxon>
        <taxon>Spirurina</taxon>
        <taxon>Dracunculoidea</taxon>
        <taxon>Dracunculidae</taxon>
        <taxon>Dracunculus</taxon>
    </lineage>
</organism>
<dbReference type="OrthoDB" id="426718at2759"/>
<evidence type="ECO:0000313" key="4">
    <source>
        <dbReference type="Proteomes" id="UP000038040"/>
    </source>
</evidence>
<evidence type="ECO:0000313" key="6">
    <source>
        <dbReference type="WBParaSite" id="DME_0000471201-mRNA-1"/>
    </source>
</evidence>
<accession>A0A0N4UBV5</accession>
<dbReference type="InterPro" id="IPR029058">
    <property type="entry name" value="AB_hydrolase_fold"/>
</dbReference>
<proteinExistence type="predicted"/>
<dbReference type="InterPro" id="IPR002921">
    <property type="entry name" value="Fungal_lipase-type"/>
</dbReference>
<dbReference type="PANTHER" id="PTHR45908">
    <property type="entry name" value="PROTEIN CBG11750-RELATED"/>
    <property type="match status" value="1"/>
</dbReference>
<feature type="domain" description="Fungal lipase-type" evidence="2">
    <location>
        <begin position="149"/>
        <end position="281"/>
    </location>
</feature>
<keyword evidence="5" id="KW-1185">Reference proteome</keyword>
<dbReference type="AlphaFoldDB" id="A0A0N4UBV5"/>
<protein>
    <submittedName>
        <fullName evidence="6">Lipase_3 domain-containing protein</fullName>
    </submittedName>
</protein>
<keyword evidence="1" id="KW-0732">Signal</keyword>
<gene>
    <name evidence="3" type="ORF">DME_LOCUS8595</name>
</gene>
<dbReference type="SUPFAM" id="SSF53474">
    <property type="entry name" value="alpha/beta-Hydrolases"/>
    <property type="match status" value="1"/>
</dbReference>